<dbReference type="InterPro" id="IPR043504">
    <property type="entry name" value="Peptidase_S1_PA_chymotrypsin"/>
</dbReference>
<feature type="compositionally biased region" description="Polar residues" evidence="1">
    <location>
        <begin position="1"/>
        <end position="10"/>
    </location>
</feature>
<dbReference type="AlphaFoldDB" id="A0A100WAX2"/>
<accession>A0A100WAX2</accession>
<name>A0A100WAX2_MYCCR</name>
<evidence type="ECO:0000313" key="2">
    <source>
        <dbReference type="EMBL" id="GAS94826.1"/>
    </source>
</evidence>
<proteinExistence type="predicted"/>
<dbReference type="Proteomes" id="UP000069443">
    <property type="component" value="Unassembled WGS sequence"/>
</dbReference>
<comment type="caution">
    <text evidence="2">The sequence shown here is derived from an EMBL/GenBank/DDBJ whole genome shotgun (WGS) entry which is preliminary data.</text>
</comment>
<feature type="region of interest" description="Disordered" evidence="1">
    <location>
        <begin position="1"/>
        <end position="30"/>
    </location>
</feature>
<organism evidence="2 3">
    <name type="scientific">Mycolicibacterium canariasense</name>
    <name type="common">Mycobacterium canariasense</name>
    <dbReference type="NCBI Taxonomy" id="228230"/>
    <lineage>
        <taxon>Bacteria</taxon>
        <taxon>Bacillati</taxon>
        <taxon>Actinomycetota</taxon>
        <taxon>Actinomycetes</taxon>
        <taxon>Mycobacteriales</taxon>
        <taxon>Mycobacteriaceae</taxon>
        <taxon>Mycolicibacterium</taxon>
    </lineage>
</organism>
<gene>
    <name evidence="2" type="ORF">RMCC_1792</name>
</gene>
<protein>
    <recommendedName>
        <fullName evidence="4">Trypsin domain-containing protein</fullName>
    </recommendedName>
</protein>
<evidence type="ECO:0008006" key="4">
    <source>
        <dbReference type="Google" id="ProtNLM"/>
    </source>
</evidence>
<dbReference type="InterPro" id="IPR009003">
    <property type="entry name" value="Peptidase_S1_PA"/>
</dbReference>
<reference evidence="3" key="1">
    <citation type="journal article" date="2016" name="Genome Announc.">
        <title>Draft Genome Sequences of Five Rapidly Growing Mycobacterium Species, M. thermoresistibile, M. fortuitum subsp. acetamidolyticum, M. canariasense, M. brisbanense, and M. novocastrense.</title>
        <authorList>
            <person name="Katahira K."/>
            <person name="Ogura Y."/>
            <person name="Gotoh Y."/>
            <person name="Hayashi T."/>
        </authorList>
    </citation>
    <scope>NUCLEOTIDE SEQUENCE [LARGE SCALE GENOMIC DNA]</scope>
    <source>
        <strain evidence="3">JCM15298</strain>
    </source>
</reference>
<dbReference type="STRING" id="228230.RMCC_1792"/>
<reference evidence="3" key="2">
    <citation type="submission" date="2016-02" db="EMBL/GenBank/DDBJ databases">
        <title>Draft genome sequence of five rapidly growing Mycobacterium species.</title>
        <authorList>
            <person name="Katahira K."/>
            <person name="Gotou Y."/>
            <person name="Iida K."/>
            <person name="Ogura Y."/>
            <person name="Hayashi T."/>
        </authorList>
    </citation>
    <scope>NUCLEOTIDE SEQUENCE [LARGE SCALE GENOMIC DNA]</scope>
    <source>
        <strain evidence="3">JCM15298</strain>
    </source>
</reference>
<sequence>MQSTAGTATPSPELLQPETKPSNEEPQGYVDVSDVPLALTFDTSGLPAQYGDPAPGIKITRRDAQDAPQRCSLGPAIITHAGRSGFVTAGHCSDNGADQYVQIGDRDFADDSLGAVVSVEVAVDARPVRDSGVIWTDEAADDGWVAGKWPVLDAMTVSDVQGLRPGTPICVNGAVSGVKCSPLIQADEQSIRFRPITTGGDSGAPVFVVDHDGRARLIGILGGEWVVDRPDGRTVPQWSEAMYLAPVLADLSAQPVLPR</sequence>
<keyword evidence="3" id="KW-1185">Reference proteome</keyword>
<evidence type="ECO:0000256" key="1">
    <source>
        <dbReference type="SAM" id="MobiDB-lite"/>
    </source>
</evidence>
<dbReference type="EMBL" id="BCSY01000035">
    <property type="protein sequence ID" value="GAS94826.1"/>
    <property type="molecule type" value="Genomic_DNA"/>
</dbReference>
<evidence type="ECO:0000313" key="3">
    <source>
        <dbReference type="Proteomes" id="UP000069443"/>
    </source>
</evidence>
<dbReference type="SUPFAM" id="SSF50494">
    <property type="entry name" value="Trypsin-like serine proteases"/>
    <property type="match status" value="1"/>
</dbReference>
<dbReference type="Gene3D" id="2.40.10.10">
    <property type="entry name" value="Trypsin-like serine proteases"/>
    <property type="match status" value="1"/>
</dbReference>